<sequence>MAADNLSGWLAGMRVLVRKKRPHPSAQLRFTGCDGHGLTAFATNTSTGQLADLELRHRQRARCEDRIRTRTPADTPQCGELRDGRPHQPGELRDR</sequence>
<feature type="compositionally biased region" description="Basic and acidic residues" evidence="1">
    <location>
        <begin position="80"/>
        <end position="95"/>
    </location>
</feature>
<dbReference type="STRING" id="443218.AS9A_0456"/>
<protein>
    <submittedName>
        <fullName evidence="2">Transposase IS4 family protein</fullName>
    </submittedName>
</protein>
<accession>F6EHW5</accession>
<dbReference type="eggNOG" id="COG3385">
    <property type="taxonomic scope" value="Bacteria"/>
</dbReference>
<dbReference type="AlphaFoldDB" id="F6EHW5"/>
<feature type="region of interest" description="Disordered" evidence="1">
    <location>
        <begin position="64"/>
        <end position="95"/>
    </location>
</feature>
<evidence type="ECO:0000313" key="2">
    <source>
        <dbReference type="EMBL" id="AEF38913.1"/>
    </source>
</evidence>
<name>F6EHW5_HOYSD</name>
<dbReference type="EMBL" id="CP002786">
    <property type="protein sequence ID" value="AEF38913.1"/>
    <property type="molecule type" value="Genomic_DNA"/>
</dbReference>
<keyword evidence="3" id="KW-1185">Reference proteome</keyword>
<reference evidence="2 3" key="1">
    <citation type="journal article" date="2011" name="J. Bacteriol.">
        <title>Complete genome sequence of Amycolicicoccus subflavus DQS3-9A1T, an actinomycete isolated from crude oil-polluted soil.</title>
        <authorList>
            <person name="Cai M."/>
            <person name="Chen W.M."/>
            <person name="Nie Y."/>
            <person name="Chi C.Q."/>
            <person name="Wang Y.N."/>
            <person name="Tang Y.Q."/>
            <person name="Li G.Y."/>
            <person name="Wu X.L."/>
        </authorList>
    </citation>
    <scope>NUCLEOTIDE SEQUENCE [LARGE SCALE GENOMIC DNA]</scope>
    <source>
        <strain evidence="3">DSM 45089 / DQS3-9A1</strain>
    </source>
</reference>
<dbReference type="HOGENOM" id="CLU_2366702_0_0_11"/>
<dbReference type="Proteomes" id="UP000009235">
    <property type="component" value="Chromosome"/>
</dbReference>
<gene>
    <name evidence="2" type="ordered locus">AS9A_0456</name>
</gene>
<proteinExistence type="predicted"/>
<organism evidence="2 3">
    <name type="scientific">Hoyosella subflava (strain DSM 45089 / JCM 17490 / NBRC 109087 / DQS3-9A1)</name>
    <name type="common">Amycolicicoccus subflavus</name>
    <dbReference type="NCBI Taxonomy" id="443218"/>
    <lineage>
        <taxon>Bacteria</taxon>
        <taxon>Bacillati</taxon>
        <taxon>Actinomycetota</taxon>
        <taxon>Actinomycetes</taxon>
        <taxon>Mycobacteriales</taxon>
        <taxon>Hoyosellaceae</taxon>
        <taxon>Hoyosella</taxon>
    </lineage>
</organism>
<dbReference type="KEGG" id="asd:AS9A_0456"/>
<evidence type="ECO:0000313" key="3">
    <source>
        <dbReference type="Proteomes" id="UP000009235"/>
    </source>
</evidence>
<evidence type="ECO:0000256" key="1">
    <source>
        <dbReference type="SAM" id="MobiDB-lite"/>
    </source>
</evidence>